<dbReference type="Pfam" id="PF05016">
    <property type="entry name" value="ParE_toxin"/>
    <property type="match status" value="1"/>
</dbReference>
<keyword evidence="2" id="KW-1277">Toxin-antitoxin system</keyword>
<name>A0A2P7STI3_9HYPH</name>
<dbReference type="OrthoDB" id="7173315at2"/>
<dbReference type="InterPro" id="IPR035093">
    <property type="entry name" value="RelE/ParE_toxin_dom_sf"/>
</dbReference>
<evidence type="ECO:0000256" key="2">
    <source>
        <dbReference type="ARBA" id="ARBA00022649"/>
    </source>
</evidence>
<sequence>MSRYRLSERADIDLLNIFIYGVENFGERQAKRYKGGLEGCFELLATQPRMGRLAGQFGTATRRHAHGSHVIFYEIEGDSILILTVIDGRALHGLDL</sequence>
<reference evidence="4 5" key="1">
    <citation type="submission" date="2018-03" db="EMBL/GenBank/DDBJ databases">
        <title>The draft genome of Mesorhizobium sp. 6GN-30.</title>
        <authorList>
            <person name="Liu L."/>
            <person name="Li L."/>
            <person name="Wang T."/>
            <person name="Zhang X."/>
            <person name="Liang L."/>
        </authorList>
    </citation>
    <scope>NUCLEOTIDE SEQUENCE [LARGE SCALE GENOMIC DNA]</scope>
    <source>
        <strain evidence="4 5">6GN30</strain>
    </source>
</reference>
<dbReference type="InterPro" id="IPR051803">
    <property type="entry name" value="TA_system_RelE-like_toxin"/>
</dbReference>
<dbReference type="RefSeq" id="WP_106770334.1">
    <property type="nucleotide sequence ID" value="NZ_PXYK01000001.1"/>
</dbReference>
<organism evidence="4 5">
    <name type="scientific">Kumtagia ephedrae</name>
    <dbReference type="NCBI Taxonomy" id="2116701"/>
    <lineage>
        <taxon>Bacteria</taxon>
        <taxon>Pseudomonadati</taxon>
        <taxon>Pseudomonadota</taxon>
        <taxon>Alphaproteobacteria</taxon>
        <taxon>Hyphomicrobiales</taxon>
        <taxon>Phyllobacteriaceae</taxon>
        <taxon>Kumtagia</taxon>
    </lineage>
</organism>
<dbReference type="AlphaFoldDB" id="A0A2P7STI3"/>
<evidence type="ECO:0000313" key="5">
    <source>
        <dbReference type="Proteomes" id="UP000241229"/>
    </source>
</evidence>
<dbReference type="PIRSF" id="PIRSF029218">
    <property type="entry name" value="ParE"/>
    <property type="match status" value="1"/>
</dbReference>
<comment type="caution">
    <text evidence="4">The sequence shown here is derived from an EMBL/GenBank/DDBJ whole genome shotgun (WGS) entry which is preliminary data.</text>
</comment>
<evidence type="ECO:0000256" key="1">
    <source>
        <dbReference type="ARBA" id="ARBA00006226"/>
    </source>
</evidence>
<dbReference type="InterPro" id="IPR007712">
    <property type="entry name" value="RelE/ParE_toxin"/>
</dbReference>
<dbReference type="EMBL" id="PXYK01000001">
    <property type="protein sequence ID" value="PSJ65792.1"/>
    <property type="molecule type" value="Genomic_DNA"/>
</dbReference>
<gene>
    <name evidence="4" type="ORF">C7I84_01330</name>
</gene>
<dbReference type="Proteomes" id="UP000241229">
    <property type="component" value="Unassembled WGS sequence"/>
</dbReference>
<evidence type="ECO:0000313" key="4">
    <source>
        <dbReference type="EMBL" id="PSJ65792.1"/>
    </source>
</evidence>
<proteinExistence type="inferred from homology"/>
<keyword evidence="5" id="KW-1185">Reference proteome</keyword>
<dbReference type="PANTHER" id="PTHR33755">
    <property type="entry name" value="TOXIN PARE1-RELATED"/>
    <property type="match status" value="1"/>
</dbReference>
<dbReference type="InterPro" id="IPR028344">
    <property type="entry name" value="ParE1/4"/>
</dbReference>
<protein>
    <recommendedName>
        <fullName evidence="3">Toxin</fullName>
    </recommendedName>
</protein>
<dbReference type="PANTHER" id="PTHR33755:SF9">
    <property type="entry name" value="TOXIN PARE1"/>
    <property type="match status" value="1"/>
</dbReference>
<evidence type="ECO:0000256" key="3">
    <source>
        <dbReference type="PIRNR" id="PIRNR029218"/>
    </source>
</evidence>
<dbReference type="Gene3D" id="3.30.2310.20">
    <property type="entry name" value="RelE-like"/>
    <property type="match status" value="1"/>
</dbReference>
<accession>A0A2P7STI3</accession>
<comment type="similarity">
    <text evidence="1 3">Belongs to the RelE toxin family.</text>
</comment>